<organism evidence="4 5">
    <name type="scientific">Roseateles asaccharophilus</name>
    <dbReference type="NCBI Taxonomy" id="582607"/>
    <lineage>
        <taxon>Bacteria</taxon>
        <taxon>Pseudomonadati</taxon>
        <taxon>Pseudomonadota</taxon>
        <taxon>Betaproteobacteria</taxon>
        <taxon>Burkholderiales</taxon>
        <taxon>Sphaerotilaceae</taxon>
        <taxon>Roseateles</taxon>
    </lineage>
</organism>
<feature type="domain" description="Solute-binding protein family 3/N-terminal" evidence="3">
    <location>
        <begin position="24"/>
        <end position="252"/>
    </location>
</feature>
<dbReference type="EMBL" id="JAVDXV010000009">
    <property type="protein sequence ID" value="MDR7335349.1"/>
    <property type="molecule type" value="Genomic_DNA"/>
</dbReference>
<reference evidence="4 5" key="1">
    <citation type="submission" date="2023-07" db="EMBL/GenBank/DDBJ databases">
        <title>Sorghum-associated microbial communities from plants grown in Nebraska, USA.</title>
        <authorList>
            <person name="Schachtman D."/>
        </authorList>
    </citation>
    <scope>NUCLEOTIDE SEQUENCE [LARGE SCALE GENOMIC DNA]</scope>
    <source>
        <strain evidence="4 5">BE316</strain>
    </source>
</reference>
<feature type="signal peptide" evidence="2">
    <location>
        <begin position="1"/>
        <end position="21"/>
    </location>
</feature>
<dbReference type="SUPFAM" id="SSF53850">
    <property type="entry name" value="Periplasmic binding protein-like II"/>
    <property type="match status" value="1"/>
</dbReference>
<dbReference type="InterPro" id="IPR001638">
    <property type="entry name" value="Solute-binding_3/MltF_N"/>
</dbReference>
<accession>A0ABU2ADS3</accession>
<dbReference type="PANTHER" id="PTHR35936">
    <property type="entry name" value="MEMBRANE-BOUND LYTIC MUREIN TRANSGLYCOSYLASE F"/>
    <property type="match status" value="1"/>
</dbReference>
<dbReference type="PANTHER" id="PTHR35936:SF35">
    <property type="entry name" value="L-CYSTINE-BINDING PROTEIN TCYJ"/>
    <property type="match status" value="1"/>
</dbReference>
<keyword evidence="1 2" id="KW-0732">Signal</keyword>
<protein>
    <submittedName>
        <fullName evidence="4">Polar amino acid transport system substrate-binding protein</fullName>
    </submittedName>
</protein>
<dbReference type="SMART" id="SM00062">
    <property type="entry name" value="PBPb"/>
    <property type="match status" value="1"/>
</dbReference>
<sequence length="266" mass="29488">MAPLRLLLLLAALLLPGAALACGPYRVAFYEYAILYHRDTDGQYRGIDKDVLDELARRTGCRFDTVLESRARTWALMTSGGLDITLSAVVNRERERIVELVPYLQSRRAVVLRNPSVPSTAEAFMRDEQRRLLKVRAARDGPQMEALLARLEARGRVVEAADQPSAVRAFKAGRADAMVLGIGSLARLRQQDPEFQAYDAVFWAPTERVVGALAMSRERVSEADRARLREAIAAMRRDGGLDAILRRHVGDKLAAALRLPDGDSGH</sequence>
<dbReference type="Proteomes" id="UP001180825">
    <property type="component" value="Unassembled WGS sequence"/>
</dbReference>
<evidence type="ECO:0000313" key="4">
    <source>
        <dbReference type="EMBL" id="MDR7335349.1"/>
    </source>
</evidence>
<dbReference type="Pfam" id="PF00497">
    <property type="entry name" value="SBP_bac_3"/>
    <property type="match status" value="1"/>
</dbReference>
<dbReference type="PROSITE" id="PS51257">
    <property type="entry name" value="PROKAR_LIPOPROTEIN"/>
    <property type="match status" value="1"/>
</dbReference>
<dbReference type="Gene3D" id="3.40.190.10">
    <property type="entry name" value="Periplasmic binding protein-like II"/>
    <property type="match status" value="2"/>
</dbReference>
<evidence type="ECO:0000256" key="1">
    <source>
        <dbReference type="ARBA" id="ARBA00022729"/>
    </source>
</evidence>
<keyword evidence="5" id="KW-1185">Reference proteome</keyword>
<comment type="caution">
    <text evidence="4">The sequence shown here is derived from an EMBL/GenBank/DDBJ whole genome shotgun (WGS) entry which is preliminary data.</text>
</comment>
<dbReference type="RefSeq" id="WP_310332352.1">
    <property type="nucleotide sequence ID" value="NZ_JAVDXV010000009.1"/>
</dbReference>
<evidence type="ECO:0000313" key="5">
    <source>
        <dbReference type="Proteomes" id="UP001180825"/>
    </source>
</evidence>
<feature type="chain" id="PRO_5045331489" evidence="2">
    <location>
        <begin position="22"/>
        <end position="266"/>
    </location>
</feature>
<evidence type="ECO:0000259" key="3">
    <source>
        <dbReference type="SMART" id="SM00062"/>
    </source>
</evidence>
<gene>
    <name evidence="4" type="ORF">J2X21_004514</name>
</gene>
<proteinExistence type="predicted"/>
<evidence type="ECO:0000256" key="2">
    <source>
        <dbReference type="SAM" id="SignalP"/>
    </source>
</evidence>
<name>A0ABU2ADS3_9BURK</name>